<dbReference type="AlphaFoldDB" id="A0A4U0UH60"/>
<sequence length="1071" mass="110110">MRSTLVLFALFGLCMILTPVIGTPVLSNDSDEDGTDMLGLENEDSNLEKRGHHHVPSLPNLSRLFGGSHRHSTAAHSSAAHSSAAHSTAASSQAALATSSEANTSPLSSSSESMSSSSSSSTDTFSLSLSSSPGTTPALDTTPDISTSMTSGTADATTVASSSLSGVSASSTSFDPTADDYWCTITSTGMVAKSTFCRCPDNTMASTTDTGSEKCPWTTAPPDHMIITSPSSIADQTSTRKDYASMAKSIYNTTHNYTQNVPGYIAHNLTDYSTANGTKNGTQGPACPALPSGVALPSPDDDQGEDGVPSSVANGTVCLGKREIVAVRAISSCFPTSFTSGASTISTTACSNSFEDSTSTQCVNGSYPTAVSNSSDNFEDIAADSSPQLNETESMGGDDGSGNGTEPTLRMPKPRDIGAAGYNFTSFNETDVEYGTATGQGGSGAATGIGLASRTGLSGPACTMMPLKPNITIIPLNRTSYSNNTNSWNSTSFSGGTGPLAANSSNSTGDFRLKKRTAAPQGVYGAVSWDKNWAYEFSTETPTTYGLGAQDGTSDGAATSCPCTITTTGESAAGTVTTTVTGEGETASFPAPRRDLTGPRAGSSPPFPAPRNSSLISNRPLINSTQRNSFSQSRKTSSNTTQVIRTSSSRSKSALRKTSSNTLLCTSTTTARPTTSQSQILAPQTASHYRSPSSGHNFTSFSITRPSINQSQTSAPLTTSLQQSLSLSQSATAPATVTVTQAASVVTADEYVYTTTLGQIGTQITDGTVIACGEVSTGVYAGNTVTVCQTESNYAILSTPPPTPYVYAVAPISSSVYVGQLTAAALSTSISAAISEACKGEVCVGQATVPNIEYPKNGMMKTGDLAINILDGRVSHVEGDAYLKGIAGLAGDIASRSSVEMCFNSTKFQRREAEAEAMMPPGGVLGWKGLGPGSGYTDEQMLLCNMAGLMLIEFYSGSSTNGPDARLLISLEFEKHSGDGADMTQEICENVMLGVDVGATLISFVPFIGPLLAVGLKACSMACKLADKVMEAEDTVNSVLSGIAEASSAGSNVTGNWAVATSAEASVLSAA</sequence>
<feature type="region of interest" description="Disordered" evidence="1">
    <location>
        <begin position="47"/>
        <end position="153"/>
    </location>
</feature>
<evidence type="ECO:0000256" key="2">
    <source>
        <dbReference type="SAM" id="SignalP"/>
    </source>
</evidence>
<feature type="region of interest" description="Disordered" evidence="1">
    <location>
        <begin position="574"/>
        <end position="702"/>
    </location>
</feature>
<proteinExistence type="predicted"/>
<feature type="compositionally biased region" description="Low complexity" evidence="1">
    <location>
        <begin position="74"/>
        <end position="137"/>
    </location>
</feature>
<feature type="compositionally biased region" description="Polar residues" evidence="1">
    <location>
        <begin position="143"/>
        <end position="153"/>
    </location>
</feature>
<keyword evidence="2" id="KW-0732">Signal</keyword>
<feature type="region of interest" description="Disordered" evidence="1">
    <location>
        <begin position="373"/>
        <end position="414"/>
    </location>
</feature>
<dbReference type="OrthoDB" id="3934763at2759"/>
<feature type="compositionally biased region" description="Polar residues" evidence="1">
    <location>
        <begin position="611"/>
        <end position="652"/>
    </location>
</feature>
<evidence type="ECO:0000313" key="3">
    <source>
        <dbReference type="EMBL" id="TKA34352.1"/>
    </source>
</evidence>
<name>A0A4U0UH60_9PEZI</name>
<dbReference type="EMBL" id="NAJL01000001">
    <property type="protein sequence ID" value="TKA34352.1"/>
    <property type="molecule type" value="Genomic_DNA"/>
</dbReference>
<feature type="compositionally biased region" description="Low complexity" evidence="1">
    <location>
        <begin position="658"/>
        <end position="678"/>
    </location>
</feature>
<organism evidence="3 4">
    <name type="scientific">Salinomyces thailandicus</name>
    <dbReference type="NCBI Taxonomy" id="706561"/>
    <lineage>
        <taxon>Eukaryota</taxon>
        <taxon>Fungi</taxon>
        <taxon>Dikarya</taxon>
        <taxon>Ascomycota</taxon>
        <taxon>Pezizomycotina</taxon>
        <taxon>Dothideomycetes</taxon>
        <taxon>Dothideomycetidae</taxon>
        <taxon>Mycosphaerellales</taxon>
        <taxon>Teratosphaeriaceae</taxon>
        <taxon>Salinomyces</taxon>
    </lineage>
</organism>
<feature type="region of interest" description="Disordered" evidence="1">
    <location>
        <begin position="208"/>
        <end position="229"/>
    </location>
</feature>
<feature type="region of interest" description="Disordered" evidence="1">
    <location>
        <begin position="280"/>
        <end position="314"/>
    </location>
</feature>
<comment type="caution">
    <text evidence="3">The sequence shown here is derived from an EMBL/GenBank/DDBJ whole genome shotgun (WGS) entry which is preliminary data.</text>
</comment>
<feature type="compositionally biased region" description="Polar residues" evidence="1">
    <location>
        <begin position="679"/>
        <end position="702"/>
    </location>
</feature>
<evidence type="ECO:0000313" key="4">
    <source>
        <dbReference type="Proteomes" id="UP000308549"/>
    </source>
</evidence>
<accession>A0A4U0UH60</accession>
<evidence type="ECO:0000256" key="1">
    <source>
        <dbReference type="SAM" id="MobiDB-lite"/>
    </source>
</evidence>
<feature type="chain" id="PRO_5020633492" evidence="2">
    <location>
        <begin position="23"/>
        <end position="1071"/>
    </location>
</feature>
<protein>
    <submittedName>
        <fullName evidence="3">Uncharacterized protein</fullName>
    </submittedName>
</protein>
<gene>
    <name evidence="3" type="ORF">B0A50_00334</name>
</gene>
<feature type="signal peptide" evidence="2">
    <location>
        <begin position="1"/>
        <end position="22"/>
    </location>
</feature>
<keyword evidence="4" id="KW-1185">Reference proteome</keyword>
<feature type="compositionally biased region" description="Low complexity" evidence="1">
    <location>
        <begin position="574"/>
        <end position="588"/>
    </location>
</feature>
<dbReference type="Proteomes" id="UP000308549">
    <property type="component" value="Unassembled WGS sequence"/>
</dbReference>
<reference evidence="3 4" key="1">
    <citation type="submission" date="2017-03" db="EMBL/GenBank/DDBJ databases">
        <title>Genomes of endolithic fungi from Antarctica.</title>
        <authorList>
            <person name="Coleine C."/>
            <person name="Masonjones S."/>
            <person name="Stajich J.E."/>
        </authorList>
    </citation>
    <scope>NUCLEOTIDE SEQUENCE [LARGE SCALE GENOMIC DNA]</scope>
    <source>
        <strain evidence="3 4">CCFEE 6315</strain>
    </source>
</reference>